<keyword evidence="5" id="KW-1185">Reference proteome</keyword>
<protein>
    <recommendedName>
        <fullName evidence="3">Leprecan-like alpha-helical domain-containing protein</fullName>
    </recommendedName>
</protein>
<evidence type="ECO:0000313" key="4">
    <source>
        <dbReference type="Ensembl" id="ENSMMOP00000018489.1"/>
    </source>
</evidence>
<dbReference type="AlphaFoldDB" id="A0A3Q3X8L6"/>
<evidence type="ECO:0000259" key="3">
    <source>
        <dbReference type="Pfam" id="PF23557"/>
    </source>
</evidence>
<dbReference type="Ensembl" id="ENSMMOT00000018789.1">
    <property type="protein sequence ID" value="ENSMMOP00000018489.1"/>
    <property type="gene ID" value="ENSMMOG00000014000.1"/>
</dbReference>
<accession>A0A3Q3X8L6</accession>
<keyword evidence="1" id="KW-0732">Signal</keyword>
<sequence length="306" mass="35304">MEASGAQGDGLSSLLFMTAAQYDNYSLPNFPREDVMPLSAAWTESTRYLELSLRLHRLLRDSGRYCALLCDRGQHGGPISPSCRQILQALRRRAPYRYLHFAYSKLKDLQRAVPCAYTFLQKNPDDQEMHRLMDEYKSQYDLSGYLTDLEEQPHELISSADYSSGVEHLESALRLYLQEYDLCQADCEGIVQLSPDSSFYAAVAVNDGRSAVPCAYSYFLLEPKDPVMEQNLLYYKAYSEQWGLQSDHFTARTEAVKYHNRTVAHRQMQMPSEEYSQMGDEVRLNTCSWKHPRFAKYFNTKKPLLT</sequence>
<dbReference type="GO" id="GO:0005518">
    <property type="term" value="F:collagen binding"/>
    <property type="evidence" value="ECO:0007669"/>
    <property type="project" value="TreeGrafter"/>
</dbReference>
<evidence type="ECO:0000256" key="2">
    <source>
        <dbReference type="ARBA" id="ARBA00023180"/>
    </source>
</evidence>
<dbReference type="PANTHER" id="PTHR13986">
    <property type="entry name" value="PROTEIN LYSINE HYDROXYLATION COMPLEX COMPONENT"/>
    <property type="match status" value="1"/>
</dbReference>
<organism evidence="4 5">
    <name type="scientific">Mola mola</name>
    <name type="common">Ocean sunfish</name>
    <name type="synonym">Tetraodon mola</name>
    <dbReference type="NCBI Taxonomy" id="94237"/>
    <lineage>
        <taxon>Eukaryota</taxon>
        <taxon>Metazoa</taxon>
        <taxon>Chordata</taxon>
        <taxon>Craniata</taxon>
        <taxon>Vertebrata</taxon>
        <taxon>Euteleostomi</taxon>
        <taxon>Actinopterygii</taxon>
        <taxon>Neopterygii</taxon>
        <taxon>Teleostei</taxon>
        <taxon>Neoteleostei</taxon>
        <taxon>Acanthomorphata</taxon>
        <taxon>Eupercaria</taxon>
        <taxon>Tetraodontiformes</taxon>
        <taxon>Molidae</taxon>
        <taxon>Mola</taxon>
    </lineage>
</organism>
<name>A0A3Q3X8L6_MOLML</name>
<dbReference type="GO" id="GO:0030199">
    <property type="term" value="P:collagen fibril organization"/>
    <property type="evidence" value="ECO:0007669"/>
    <property type="project" value="TreeGrafter"/>
</dbReference>
<dbReference type="Proteomes" id="UP000261620">
    <property type="component" value="Unplaced"/>
</dbReference>
<dbReference type="GO" id="GO:0005783">
    <property type="term" value="C:endoplasmic reticulum"/>
    <property type="evidence" value="ECO:0007669"/>
    <property type="project" value="TreeGrafter"/>
</dbReference>
<dbReference type="InterPro" id="IPR052284">
    <property type="entry name" value="Collagen_mod_leprecan"/>
</dbReference>
<dbReference type="InterPro" id="IPR056585">
    <property type="entry name" value="Leprecan_dom"/>
</dbReference>
<keyword evidence="2" id="KW-0325">Glycoprotein</keyword>
<evidence type="ECO:0000256" key="1">
    <source>
        <dbReference type="ARBA" id="ARBA00022729"/>
    </source>
</evidence>
<feature type="domain" description="Leprecan-like alpha-helical" evidence="3">
    <location>
        <begin position="82"/>
        <end position="192"/>
    </location>
</feature>
<dbReference type="PANTHER" id="PTHR13986:SF4">
    <property type="entry name" value="ENDOPLASMIC RETICULUM PROTEIN SC65"/>
    <property type="match status" value="1"/>
</dbReference>
<dbReference type="OMA" id="DQEMHRL"/>
<reference evidence="4" key="2">
    <citation type="submission" date="2025-09" db="UniProtKB">
        <authorList>
            <consortium name="Ensembl"/>
        </authorList>
    </citation>
    <scope>IDENTIFICATION</scope>
</reference>
<evidence type="ECO:0000313" key="5">
    <source>
        <dbReference type="Proteomes" id="UP000261620"/>
    </source>
</evidence>
<dbReference type="Pfam" id="PF23557">
    <property type="entry name" value="TPR_leprecan"/>
    <property type="match status" value="1"/>
</dbReference>
<proteinExistence type="predicted"/>
<reference evidence="4" key="1">
    <citation type="submission" date="2025-08" db="UniProtKB">
        <authorList>
            <consortium name="Ensembl"/>
        </authorList>
    </citation>
    <scope>IDENTIFICATION</scope>
</reference>
<dbReference type="STRING" id="94237.ENSMMOP00000018489"/>